<dbReference type="InterPro" id="IPR009959">
    <property type="entry name" value="Cyclase_SnoaL-like"/>
</dbReference>
<keyword evidence="2" id="KW-1185">Reference proteome</keyword>
<accession>A0A6A8GBM6</accession>
<dbReference type="Proteomes" id="UP000443423">
    <property type="component" value="Unassembled WGS sequence"/>
</dbReference>
<proteinExistence type="predicted"/>
<dbReference type="SUPFAM" id="SSF54427">
    <property type="entry name" value="NTF2-like"/>
    <property type="match status" value="1"/>
</dbReference>
<dbReference type="Pfam" id="PF07366">
    <property type="entry name" value="SnoaL"/>
    <property type="match status" value="1"/>
</dbReference>
<evidence type="ECO:0008006" key="3">
    <source>
        <dbReference type="Google" id="ProtNLM"/>
    </source>
</evidence>
<evidence type="ECO:0000313" key="1">
    <source>
        <dbReference type="EMBL" id="MRW97633.1"/>
    </source>
</evidence>
<dbReference type="InterPro" id="IPR032710">
    <property type="entry name" value="NTF2-like_dom_sf"/>
</dbReference>
<dbReference type="AlphaFoldDB" id="A0A6A8GBM6"/>
<evidence type="ECO:0000313" key="2">
    <source>
        <dbReference type="Proteomes" id="UP000443423"/>
    </source>
</evidence>
<gene>
    <name evidence="1" type="ORF">GJR99_13760</name>
</gene>
<sequence>MRDNDIFMSNWFRQNYEQEFVMTQPAAVRKAISRRDFDEVWNDHDLDAIRDIYASDFQGHGFPGGVTLDREQYRRLAGLFIRACPDCTIEPLDLWADDEFVHTQWYFEGTHTEKVGRIPPSNATIRFDGTGRHRHEQGRVVEIWMDVAWSSIGRSLLRGYVDRVFDFELHR</sequence>
<organism evidence="1 2">
    <name type="scientific">Haloferax marinum</name>
    <dbReference type="NCBI Taxonomy" id="2666143"/>
    <lineage>
        <taxon>Archaea</taxon>
        <taxon>Methanobacteriati</taxon>
        <taxon>Methanobacteriota</taxon>
        <taxon>Stenosarchaea group</taxon>
        <taxon>Halobacteria</taxon>
        <taxon>Halobacteriales</taxon>
        <taxon>Haloferacaceae</taxon>
        <taxon>Haloferax</taxon>
    </lineage>
</organism>
<dbReference type="GO" id="GO:0030638">
    <property type="term" value="P:polyketide metabolic process"/>
    <property type="evidence" value="ECO:0007669"/>
    <property type="project" value="InterPro"/>
</dbReference>
<dbReference type="EMBL" id="WKJQ01000001">
    <property type="protein sequence ID" value="MRW97633.1"/>
    <property type="molecule type" value="Genomic_DNA"/>
</dbReference>
<name>A0A6A8GBM6_9EURY</name>
<reference evidence="1 2" key="1">
    <citation type="submission" date="2019-11" db="EMBL/GenBank/DDBJ databases">
        <title>Whole genome sequence of Haloferax sp. MBLA0078.</title>
        <authorList>
            <person name="Seo M.-J."/>
            <person name="Cho E.-S."/>
        </authorList>
    </citation>
    <scope>NUCLEOTIDE SEQUENCE [LARGE SCALE GENOMIC DNA]</scope>
    <source>
        <strain evidence="1 2">MBLA0078</strain>
    </source>
</reference>
<comment type="caution">
    <text evidence="1">The sequence shown here is derived from an EMBL/GenBank/DDBJ whole genome shotgun (WGS) entry which is preliminary data.</text>
</comment>
<protein>
    <recommendedName>
        <fullName evidence="3">SnoaL-like domain-containing protein</fullName>
    </recommendedName>
</protein>
<dbReference type="Gene3D" id="3.10.450.50">
    <property type="match status" value="1"/>
</dbReference>